<dbReference type="Proteomes" id="UP000828048">
    <property type="component" value="Chromosome 8"/>
</dbReference>
<proteinExistence type="predicted"/>
<name>A0ACB7YFT7_9ERIC</name>
<protein>
    <submittedName>
        <fullName evidence="1">Uncharacterized protein</fullName>
    </submittedName>
</protein>
<accession>A0ACB7YFT7</accession>
<sequence length="154" mass="17035">MSGEFEIFPSVSHVSIEGNSPPNFDESPTKSARPDEFSPLTFDESEGPTKRTIVDLIGKQIWKKSDSVSDRKEDLTYFPDYEWVQDNLKSSAMEQPSSPLRAVTSAGTESPKSSTSSGELPSRESPLKKNSHVHPKLPGYDTIAAQFQSLQSNR</sequence>
<dbReference type="EMBL" id="CM037158">
    <property type="protein sequence ID" value="KAH7852301.1"/>
    <property type="molecule type" value="Genomic_DNA"/>
</dbReference>
<keyword evidence="2" id="KW-1185">Reference proteome</keyword>
<gene>
    <name evidence="1" type="ORF">Vadar_023110</name>
</gene>
<evidence type="ECO:0000313" key="2">
    <source>
        <dbReference type="Proteomes" id="UP000828048"/>
    </source>
</evidence>
<comment type="caution">
    <text evidence="1">The sequence shown here is derived from an EMBL/GenBank/DDBJ whole genome shotgun (WGS) entry which is preliminary data.</text>
</comment>
<evidence type="ECO:0000313" key="1">
    <source>
        <dbReference type="EMBL" id="KAH7852301.1"/>
    </source>
</evidence>
<organism evidence="1 2">
    <name type="scientific">Vaccinium darrowii</name>
    <dbReference type="NCBI Taxonomy" id="229202"/>
    <lineage>
        <taxon>Eukaryota</taxon>
        <taxon>Viridiplantae</taxon>
        <taxon>Streptophyta</taxon>
        <taxon>Embryophyta</taxon>
        <taxon>Tracheophyta</taxon>
        <taxon>Spermatophyta</taxon>
        <taxon>Magnoliopsida</taxon>
        <taxon>eudicotyledons</taxon>
        <taxon>Gunneridae</taxon>
        <taxon>Pentapetalae</taxon>
        <taxon>asterids</taxon>
        <taxon>Ericales</taxon>
        <taxon>Ericaceae</taxon>
        <taxon>Vaccinioideae</taxon>
        <taxon>Vaccinieae</taxon>
        <taxon>Vaccinium</taxon>
    </lineage>
</organism>
<reference evidence="1 2" key="1">
    <citation type="journal article" date="2021" name="Hortic Res">
        <title>High-quality reference genome and annotation aids understanding of berry development for evergreen blueberry (Vaccinium darrowii).</title>
        <authorList>
            <person name="Yu J."/>
            <person name="Hulse-Kemp A.M."/>
            <person name="Babiker E."/>
            <person name="Staton M."/>
        </authorList>
    </citation>
    <scope>NUCLEOTIDE SEQUENCE [LARGE SCALE GENOMIC DNA]</scope>
    <source>
        <strain evidence="2">cv. NJ 8807/NJ 8810</strain>
        <tissue evidence="1">Young leaf</tissue>
    </source>
</reference>